<comment type="caution">
    <text evidence="1">The sequence shown here is derived from an EMBL/GenBank/DDBJ whole genome shotgun (WGS) entry which is preliminary data.</text>
</comment>
<protein>
    <submittedName>
        <fullName evidence="1">Uncharacterized protein</fullName>
    </submittedName>
</protein>
<dbReference type="RefSeq" id="WP_119437687.1">
    <property type="nucleotide sequence ID" value="NZ_QWGR01000004.1"/>
</dbReference>
<evidence type="ECO:0000313" key="2">
    <source>
        <dbReference type="Proteomes" id="UP000265926"/>
    </source>
</evidence>
<gene>
    <name evidence="1" type="ORF">D1614_09560</name>
</gene>
<proteinExistence type="predicted"/>
<dbReference type="AlphaFoldDB" id="A0A399T1V7"/>
<name>A0A399T1V7_9BACT</name>
<reference evidence="1 2" key="1">
    <citation type="submission" date="2018-08" db="EMBL/GenBank/DDBJ databases">
        <title>Pallidiluteibacterium maritimus gen. nov., sp. nov., isolated from coastal sediment.</title>
        <authorList>
            <person name="Zhou L.Y."/>
        </authorList>
    </citation>
    <scope>NUCLEOTIDE SEQUENCE [LARGE SCALE GENOMIC DNA]</scope>
    <source>
        <strain evidence="1 2">XSD2</strain>
    </source>
</reference>
<accession>A0A399T1V7</accession>
<sequence>MIYSQSTELEPLHFFIEVFLFGEYEKVENSFYQEWDDTRKREDESICIENEKGYIIHFYYTNEEHIPVPTKVYFESAFKELILQQFEISQNLIKRGIGAHRIANQSITAYLIKQSQLLKTLAETSNTLISDVVFQLNSFTKDIIISEILGIEYVQQFDNNDFYDDRLLKVLEVLGYLNGAGINQQRILSDSDYKRMLFYTIQMVQKESVPIVDTPFEKLQISNELLRYSYYVLHVEIFGIQPRKHFFTDFLEATFIQMRGIDSLSDKFAQKPRTLPEYVSEIIKIHFERKKK</sequence>
<organism evidence="1 2">
    <name type="scientific">Maribellus luteus</name>
    <dbReference type="NCBI Taxonomy" id="2305463"/>
    <lineage>
        <taxon>Bacteria</taxon>
        <taxon>Pseudomonadati</taxon>
        <taxon>Bacteroidota</taxon>
        <taxon>Bacteroidia</taxon>
        <taxon>Marinilabiliales</taxon>
        <taxon>Prolixibacteraceae</taxon>
        <taxon>Maribellus</taxon>
    </lineage>
</organism>
<keyword evidence="2" id="KW-1185">Reference proteome</keyword>
<dbReference type="Proteomes" id="UP000265926">
    <property type="component" value="Unassembled WGS sequence"/>
</dbReference>
<dbReference type="EMBL" id="QWGR01000004">
    <property type="protein sequence ID" value="RIJ48765.1"/>
    <property type="molecule type" value="Genomic_DNA"/>
</dbReference>
<evidence type="ECO:0000313" key="1">
    <source>
        <dbReference type="EMBL" id="RIJ48765.1"/>
    </source>
</evidence>